<protein>
    <submittedName>
        <fullName evidence="9">Iron-enterobactin ABC transporter permease</fullName>
    </submittedName>
</protein>
<dbReference type="GO" id="GO:0033214">
    <property type="term" value="P:siderophore-iron import into cell"/>
    <property type="evidence" value="ECO:0007669"/>
    <property type="project" value="TreeGrafter"/>
</dbReference>
<comment type="subcellular location">
    <subcellularLocation>
        <location evidence="1">Cell membrane</location>
        <topology evidence="1">Multi-pass membrane protein</topology>
    </subcellularLocation>
</comment>
<dbReference type="InterPro" id="IPR000522">
    <property type="entry name" value="ABC_transptr_permease_BtuC"/>
</dbReference>
<comment type="caution">
    <text evidence="9">The sequence shown here is derived from an EMBL/GenBank/DDBJ whole genome shotgun (WGS) entry which is preliminary data.</text>
</comment>
<feature type="transmembrane region" description="Helical" evidence="8">
    <location>
        <begin position="106"/>
        <end position="124"/>
    </location>
</feature>
<dbReference type="EMBL" id="STGX01000006">
    <property type="protein sequence ID" value="THV29077.1"/>
    <property type="molecule type" value="Genomic_DNA"/>
</dbReference>
<evidence type="ECO:0000256" key="7">
    <source>
        <dbReference type="ARBA" id="ARBA00023136"/>
    </source>
</evidence>
<dbReference type="AlphaFoldDB" id="A0A4S8PF88"/>
<keyword evidence="3" id="KW-0813">Transport</keyword>
<dbReference type="SUPFAM" id="SSF81345">
    <property type="entry name" value="ABC transporter involved in vitamin B12 uptake, BtuC"/>
    <property type="match status" value="1"/>
</dbReference>
<accession>A0A4S8PF88</accession>
<evidence type="ECO:0000256" key="8">
    <source>
        <dbReference type="SAM" id="Phobius"/>
    </source>
</evidence>
<feature type="transmembrane region" description="Helical" evidence="8">
    <location>
        <begin position="157"/>
        <end position="179"/>
    </location>
</feature>
<evidence type="ECO:0000256" key="4">
    <source>
        <dbReference type="ARBA" id="ARBA00022475"/>
    </source>
</evidence>
<evidence type="ECO:0000256" key="5">
    <source>
        <dbReference type="ARBA" id="ARBA00022692"/>
    </source>
</evidence>
<dbReference type="Gene3D" id="1.10.3470.10">
    <property type="entry name" value="ABC transporter involved in vitamin B12 uptake, BtuC"/>
    <property type="match status" value="1"/>
</dbReference>
<feature type="transmembrane region" description="Helical" evidence="8">
    <location>
        <begin position="21"/>
        <end position="42"/>
    </location>
</feature>
<keyword evidence="4" id="KW-1003">Cell membrane</keyword>
<proteinExistence type="inferred from homology"/>
<name>A0A4S8PF88_9ACTN</name>
<dbReference type="GO" id="GO:0005886">
    <property type="term" value="C:plasma membrane"/>
    <property type="evidence" value="ECO:0007669"/>
    <property type="project" value="UniProtKB-SubCell"/>
</dbReference>
<feature type="transmembrane region" description="Helical" evidence="8">
    <location>
        <begin position="259"/>
        <end position="278"/>
    </location>
</feature>
<sequence>MRRHLVLRAGDAASTRAPLRALLVTAALAAAALLTAVIALGLGEMRVSAADVVQAIVADAPPAVETVVVQWRLPRVLLGLVFGAALGLSGAVFQSLTRNPLGSPDVIGFDSGAYTGAVVSIIAVGGTALVIPSALAGGIATALAVYLLAYRRGVHGFRLIVVGVALTALLGSVNTYLLLKAELWTAQMAAVWAAGSLNGLDWADARHGAAVVAALVVPLLWLGRRLRMLELGDDAAAAAGVAVEPVRLALIVVGVSLSAVVTALAGPIPFVALVAPQLARRLTRAPGVQLVPSAVTGALLLVSCDAIALNVPPQALPVGLMTIVLGGAYLVWLLVAQSRKEMR</sequence>
<evidence type="ECO:0000256" key="1">
    <source>
        <dbReference type="ARBA" id="ARBA00004651"/>
    </source>
</evidence>
<dbReference type="PANTHER" id="PTHR30472">
    <property type="entry name" value="FERRIC ENTEROBACTIN TRANSPORT SYSTEM PERMEASE PROTEIN"/>
    <property type="match status" value="1"/>
</dbReference>
<dbReference type="Pfam" id="PF01032">
    <property type="entry name" value="FecCD"/>
    <property type="match status" value="1"/>
</dbReference>
<feature type="transmembrane region" description="Helical" evidence="8">
    <location>
        <begin position="315"/>
        <end position="335"/>
    </location>
</feature>
<evidence type="ECO:0000313" key="10">
    <source>
        <dbReference type="Proteomes" id="UP000305792"/>
    </source>
</evidence>
<evidence type="ECO:0000256" key="3">
    <source>
        <dbReference type="ARBA" id="ARBA00022448"/>
    </source>
</evidence>
<keyword evidence="5 8" id="KW-0812">Transmembrane</keyword>
<dbReference type="GO" id="GO:0022857">
    <property type="term" value="F:transmembrane transporter activity"/>
    <property type="evidence" value="ECO:0007669"/>
    <property type="project" value="InterPro"/>
</dbReference>
<evidence type="ECO:0000256" key="6">
    <source>
        <dbReference type="ARBA" id="ARBA00022989"/>
    </source>
</evidence>
<feature type="transmembrane region" description="Helical" evidence="8">
    <location>
        <begin position="130"/>
        <end position="150"/>
    </location>
</feature>
<feature type="transmembrane region" description="Helical" evidence="8">
    <location>
        <begin position="76"/>
        <end position="94"/>
    </location>
</feature>
<dbReference type="Proteomes" id="UP000305792">
    <property type="component" value="Unassembled WGS sequence"/>
</dbReference>
<feature type="transmembrane region" description="Helical" evidence="8">
    <location>
        <begin position="290"/>
        <end position="309"/>
    </location>
</feature>
<dbReference type="OrthoDB" id="4455417at2"/>
<evidence type="ECO:0000313" key="9">
    <source>
        <dbReference type="EMBL" id="THV29077.1"/>
    </source>
</evidence>
<reference evidence="9 10" key="1">
    <citation type="journal article" date="2018" name="Int. J. Syst. Evol. Microbiol.">
        <title>Glycomyces paridis sp. nov., isolated from the medicinal plant Paris polyphylla.</title>
        <authorList>
            <person name="Fang X.M."/>
            <person name="Bai J.L."/>
            <person name="Su J."/>
            <person name="Zhao L.L."/>
            <person name="Liu H.Y."/>
            <person name="Ma B.P."/>
            <person name="Zhang Y.Q."/>
            <person name="Yu L.Y."/>
        </authorList>
    </citation>
    <scope>NUCLEOTIDE SEQUENCE [LARGE SCALE GENOMIC DNA]</scope>
    <source>
        <strain evidence="9 10">CPCC 204357</strain>
    </source>
</reference>
<dbReference type="InterPro" id="IPR037294">
    <property type="entry name" value="ABC_BtuC-like"/>
</dbReference>
<organism evidence="9 10">
    <name type="scientific">Glycomyces paridis</name>
    <dbReference type="NCBI Taxonomy" id="2126555"/>
    <lineage>
        <taxon>Bacteria</taxon>
        <taxon>Bacillati</taxon>
        <taxon>Actinomycetota</taxon>
        <taxon>Actinomycetes</taxon>
        <taxon>Glycomycetales</taxon>
        <taxon>Glycomycetaceae</taxon>
        <taxon>Glycomyces</taxon>
    </lineage>
</organism>
<comment type="similarity">
    <text evidence="2">Belongs to the binding-protein-dependent transport system permease family. FecCD subfamily.</text>
</comment>
<keyword evidence="7 8" id="KW-0472">Membrane</keyword>
<gene>
    <name evidence="9" type="ORF">E9998_10045</name>
</gene>
<dbReference type="RefSeq" id="WP_136529571.1">
    <property type="nucleotide sequence ID" value="NZ_STGX01000006.1"/>
</dbReference>
<dbReference type="PANTHER" id="PTHR30472:SF24">
    <property type="entry name" value="FERRIC ENTEROBACTIN TRANSPORT SYSTEM PERMEASE PROTEIN FEPG"/>
    <property type="match status" value="1"/>
</dbReference>
<keyword evidence="10" id="KW-1185">Reference proteome</keyword>
<evidence type="ECO:0000256" key="2">
    <source>
        <dbReference type="ARBA" id="ARBA00007935"/>
    </source>
</evidence>
<keyword evidence="6 8" id="KW-1133">Transmembrane helix</keyword>
<dbReference type="CDD" id="cd06550">
    <property type="entry name" value="TM_ABC_iron-siderophores_like"/>
    <property type="match status" value="1"/>
</dbReference>